<name>A0A3M8WJZ0_9ACTN</name>
<dbReference type="Proteomes" id="UP000275401">
    <property type="component" value="Unassembled WGS sequence"/>
</dbReference>
<dbReference type="AlphaFoldDB" id="A0A3M8WJZ0"/>
<accession>A0A3M8WJZ0</accession>
<protein>
    <submittedName>
        <fullName evidence="1">Uncharacterized protein</fullName>
    </submittedName>
</protein>
<organism evidence="1 2">
    <name type="scientific">Streptomyces botrytidirepellens</name>
    <dbReference type="NCBI Taxonomy" id="2486417"/>
    <lineage>
        <taxon>Bacteria</taxon>
        <taxon>Bacillati</taxon>
        <taxon>Actinomycetota</taxon>
        <taxon>Actinomycetes</taxon>
        <taxon>Kitasatosporales</taxon>
        <taxon>Streptomycetaceae</taxon>
        <taxon>Streptomyces</taxon>
    </lineage>
</organism>
<comment type="caution">
    <text evidence="1">The sequence shown here is derived from an EMBL/GenBank/DDBJ whole genome shotgun (WGS) entry which is preliminary data.</text>
</comment>
<dbReference type="EMBL" id="RIBZ01000143">
    <property type="protein sequence ID" value="RNG30372.1"/>
    <property type="molecule type" value="Genomic_DNA"/>
</dbReference>
<evidence type="ECO:0000313" key="2">
    <source>
        <dbReference type="Proteomes" id="UP000275401"/>
    </source>
</evidence>
<evidence type="ECO:0000313" key="1">
    <source>
        <dbReference type="EMBL" id="RNG30372.1"/>
    </source>
</evidence>
<sequence>MVMDKPRPAHAAEALTAPMHDARAARLKEITAGARPTPETAACHVRVWADAMTAAHRTTHGTGV</sequence>
<gene>
    <name evidence="1" type="ORF">EEJ42_10830</name>
</gene>
<proteinExistence type="predicted"/>
<reference evidence="1 2" key="1">
    <citation type="submission" date="2018-11" db="EMBL/GenBank/DDBJ databases">
        <title>The Potential of Streptomyces as Biocontrol Agents against the Tomato grey mould, Botrytis cinerea (Gray mold) Frontiers in Microbiology.</title>
        <authorList>
            <person name="Li D."/>
        </authorList>
    </citation>
    <scope>NUCLEOTIDE SEQUENCE [LARGE SCALE GENOMIC DNA]</scope>
    <source>
        <strain evidence="1 2">NEAU-LD23</strain>
    </source>
</reference>
<keyword evidence="2" id="KW-1185">Reference proteome</keyword>